<feature type="compositionally biased region" description="Polar residues" evidence="18">
    <location>
        <begin position="29"/>
        <end position="44"/>
    </location>
</feature>
<proteinExistence type="inferred from homology"/>
<dbReference type="GO" id="GO:1990481">
    <property type="term" value="P:mRNA pseudouridine synthesis"/>
    <property type="evidence" value="ECO:0007669"/>
    <property type="project" value="EnsemblFungi"/>
</dbReference>
<evidence type="ECO:0000313" key="20">
    <source>
        <dbReference type="EMBL" id="ODV63786.1"/>
    </source>
</evidence>
<evidence type="ECO:0000256" key="14">
    <source>
        <dbReference type="ARBA" id="ARBA00080858"/>
    </source>
</evidence>
<dbReference type="PANTHER" id="PTHR11142">
    <property type="entry name" value="PSEUDOURIDYLATE SYNTHASE"/>
    <property type="match status" value="1"/>
</dbReference>
<dbReference type="OrthoDB" id="10256309at2759"/>
<accession>A0A1D2VQA8</accession>
<dbReference type="InterPro" id="IPR020095">
    <property type="entry name" value="PsdUridine_synth_TruA_C"/>
</dbReference>
<keyword evidence="7" id="KW-0819">tRNA processing</keyword>
<sequence length="589" mass="67853">MTEQDQNNLESISVGTKIEKDVAVAPINSEVSTENNDLSKASESSSDKQLLENTNKASKRKFANGRKKKSDNYNTERRKKQKFDKESDKIKYGAREPALDENGNPIPKSERKPKRKVAVLFGYCGTGYHGLQFNGPEKTIESAIFKAFVDSGAISKENATDLKKNGFQRAARTDKGVHAAGNTLSLKLIIEDPNIVQKINDNLPQQIRIWGIERTNKSFDSRKMCSSRIYEYLLPTFCFLPPRPTSHLAQKIKEAAEKYPGTKRSDSEGDRWWATVIKTLEEKNVTQEKIEEAQNAIKDEKFDENDPNFLFLKELKAIENKFRRSYRISSERLELIRKAVSKYVGHHNFHNFTIGKLFKDPSSNRFMKSLTVSEPFVIPNTDTEWVSIKIHGQSFMLHQIRKMIAMATFIVRCGTPLNRISEAFKAKKMNIPKAPSLGLLLENPVYDGYNSRLVDFGYKEIDFTRYDSQMEEFKMKNIYDKIYEEEIKENQFHGFFGFIDNYRGDQSYDFILPGESDVQDSQKTEEEKDNENDIEKKEEKEEKDDNKKPLEKKSPVENNFDENKTVKESENLESVSESAEKVEINESKN</sequence>
<evidence type="ECO:0000256" key="12">
    <source>
        <dbReference type="ARBA" id="ARBA00073968"/>
    </source>
</evidence>
<dbReference type="GO" id="GO:0009982">
    <property type="term" value="F:pseudouridine synthase activity"/>
    <property type="evidence" value="ECO:0007669"/>
    <property type="project" value="EnsemblFungi"/>
</dbReference>
<dbReference type="GO" id="GO:0005634">
    <property type="term" value="C:nucleus"/>
    <property type="evidence" value="ECO:0007669"/>
    <property type="project" value="UniProtKB-SubCell"/>
</dbReference>
<protein>
    <recommendedName>
        <fullName evidence="12">tRNA pseudouridine synthase 1</fullName>
    </recommendedName>
    <alternativeName>
        <fullName evidence="13">tRNA pseudouridylate synthase 1</fullName>
    </alternativeName>
    <alternativeName>
        <fullName evidence="14">tRNA-uridine isomerase 1</fullName>
    </alternativeName>
</protein>
<dbReference type="InterPro" id="IPR041708">
    <property type="entry name" value="PUS1/PUS2-like"/>
</dbReference>
<dbReference type="Pfam" id="PF01416">
    <property type="entry name" value="PseudoU_synth_1"/>
    <property type="match status" value="1"/>
</dbReference>
<evidence type="ECO:0000256" key="17">
    <source>
        <dbReference type="SAM" id="Coils"/>
    </source>
</evidence>
<dbReference type="Proteomes" id="UP000095038">
    <property type="component" value="Unassembled WGS sequence"/>
</dbReference>
<feature type="binding site" evidence="16">
    <location>
        <position position="230"/>
    </location>
    <ligand>
        <name>substrate</name>
    </ligand>
</feature>
<evidence type="ECO:0000256" key="6">
    <source>
        <dbReference type="ARBA" id="ARBA00022664"/>
    </source>
</evidence>
<feature type="coiled-coil region" evidence="17">
    <location>
        <begin position="276"/>
        <end position="303"/>
    </location>
</feature>
<evidence type="ECO:0000256" key="7">
    <source>
        <dbReference type="ARBA" id="ARBA00022694"/>
    </source>
</evidence>
<dbReference type="GO" id="GO:0006397">
    <property type="term" value="P:mRNA processing"/>
    <property type="evidence" value="ECO:0007669"/>
    <property type="project" value="UniProtKB-KW"/>
</dbReference>
<dbReference type="NCBIfam" id="TIGR00071">
    <property type="entry name" value="hisT_truA"/>
    <property type="match status" value="1"/>
</dbReference>
<keyword evidence="8" id="KW-0413">Isomerase</keyword>
<evidence type="ECO:0000256" key="9">
    <source>
        <dbReference type="ARBA" id="ARBA00023242"/>
    </source>
</evidence>
<dbReference type="SUPFAM" id="SSF55120">
    <property type="entry name" value="Pseudouridine synthase"/>
    <property type="match status" value="1"/>
</dbReference>
<keyword evidence="6" id="KW-0507">mRNA processing</keyword>
<organism evidence="20 21">
    <name type="scientific">Ascoidea rubescens DSM 1968</name>
    <dbReference type="NCBI Taxonomy" id="1344418"/>
    <lineage>
        <taxon>Eukaryota</taxon>
        <taxon>Fungi</taxon>
        <taxon>Dikarya</taxon>
        <taxon>Ascomycota</taxon>
        <taxon>Saccharomycotina</taxon>
        <taxon>Saccharomycetes</taxon>
        <taxon>Ascoideaceae</taxon>
        <taxon>Ascoidea</taxon>
    </lineage>
</organism>
<dbReference type="InterPro" id="IPR020094">
    <property type="entry name" value="TruA/RsuA/RluB/E/F_N"/>
</dbReference>
<dbReference type="PANTHER" id="PTHR11142:SF4">
    <property type="entry name" value="PSEUDOURIDYLATE SYNTHASE 1 HOMOLOG"/>
    <property type="match status" value="1"/>
</dbReference>
<evidence type="ECO:0000256" key="13">
    <source>
        <dbReference type="ARBA" id="ARBA00079072"/>
    </source>
</evidence>
<evidence type="ECO:0000256" key="5">
    <source>
        <dbReference type="ARBA" id="ARBA00009375"/>
    </source>
</evidence>
<evidence type="ECO:0000256" key="8">
    <source>
        <dbReference type="ARBA" id="ARBA00023235"/>
    </source>
</evidence>
<comment type="subcellular location">
    <subcellularLocation>
        <location evidence="4">Nucleus</location>
    </subcellularLocation>
</comment>
<dbReference type="InParanoid" id="A0A1D2VQA8"/>
<dbReference type="FunFam" id="3.30.70.580:FF:000002">
    <property type="entry name" value="tRNA pseudouridine synthase"/>
    <property type="match status" value="1"/>
</dbReference>
<comment type="function">
    <text evidence="11">Formation of pseudouridine at positions 27 and 28 in the anticodon stem and loop of transfer RNAs; at positions 34 and 36 of intron-containing precursor tRNA(Ile) and at position 35 in the intron-containing tRNA(Tyr). Catalyzes pseudouridylation at position 44 in U2 snRNA. Also catalyzes pseudouridylation of mRNAs.</text>
</comment>
<keyword evidence="21" id="KW-1185">Reference proteome</keyword>
<evidence type="ECO:0000256" key="18">
    <source>
        <dbReference type="SAM" id="MobiDB-lite"/>
    </source>
</evidence>
<evidence type="ECO:0000256" key="16">
    <source>
        <dbReference type="PIRSR" id="PIRSR641708-2"/>
    </source>
</evidence>
<comment type="catalytic activity">
    <reaction evidence="1">
        <text>a uridine in mRNA = a pseudouridine in mRNA</text>
        <dbReference type="Rhea" id="RHEA:56644"/>
        <dbReference type="Rhea" id="RHEA-COMP:14658"/>
        <dbReference type="Rhea" id="RHEA-COMP:14659"/>
        <dbReference type="ChEBI" id="CHEBI:65314"/>
        <dbReference type="ChEBI" id="CHEBI:65315"/>
    </reaction>
</comment>
<dbReference type="GO" id="GO:0031119">
    <property type="term" value="P:tRNA pseudouridine synthesis"/>
    <property type="evidence" value="ECO:0007669"/>
    <property type="project" value="EnsemblFungi"/>
</dbReference>
<dbReference type="CDD" id="cd02568">
    <property type="entry name" value="PseudoU_synth_PUS1_PUS2"/>
    <property type="match status" value="1"/>
</dbReference>
<evidence type="ECO:0000256" key="1">
    <source>
        <dbReference type="ARBA" id="ARBA00001166"/>
    </source>
</evidence>
<evidence type="ECO:0000256" key="4">
    <source>
        <dbReference type="ARBA" id="ARBA00004123"/>
    </source>
</evidence>
<dbReference type="GeneID" id="30964835"/>
<comment type="catalytic activity">
    <reaction evidence="10">
        <text>a uridine in tRNA = a pseudouridine in tRNA</text>
        <dbReference type="Rhea" id="RHEA:54572"/>
        <dbReference type="Rhea" id="RHEA-COMP:13339"/>
        <dbReference type="Rhea" id="RHEA-COMP:13934"/>
        <dbReference type="ChEBI" id="CHEBI:65314"/>
        <dbReference type="ChEBI" id="CHEBI:65315"/>
    </reaction>
</comment>
<comment type="similarity">
    <text evidence="5">Belongs to the tRNA pseudouridine synthase TruA family.</text>
</comment>
<evidence type="ECO:0000313" key="21">
    <source>
        <dbReference type="Proteomes" id="UP000095038"/>
    </source>
</evidence>
<evidence type="ECO:0000256" key="3">
    <source>
        <dbReference type="ARBA" id="ARBA00001947"/>
    </source>
</evidence>
<feature type="domain" description="Pseudouridine synthase I TruA alpha/beta" evidence="19">
    <location>
        <begin position="339"/>
        <end position="447"/>
    </location>
</feature>
<comment type="catalytic activity">
    <reaction evidence="2">
        <text>uridine in snRNA = pseudouridine in snRNA</text>
        <dbReference type="Rhea" id="RHEA:51124"/>
        <dbReference type="Rhea" id="RHEA-COMP:12891"/>
        <dbReference type="Rhea" id="RHEA-COMP:12892"/>
        <dbReference type="ChEBI" id="CHEBI:65314"/>
        <dbReference type="ChEBI" id="CHEBI:65315"/>
    </reaction>
</comment>
<feature type="compositionally biased region" description="Basic and acidic residues" evidence="18">
    <location>
        <begin position="83"/>
        <end position="98"/>
    </location>
</feature>
<evidence type="ECO:0000256" key="2">
    <source>
        <dbReference type="ARBA" id="ARBA00001832"/>
    </source>
</evidence>
<dbReference type="STRING" id="1344418.A0A1D2VQA8"/>
<dbReference type="InterPro" id="IPR020097">
    <property type="entry name" value="PsdUridine_synth_TruA_a/b_dom"/>
</dbReference>
<dbReference type="InterPro" id="IPR020103">
    <property type="entry name" value="PsdUridine_synth_cat_dom_sf"/>
</dbReference>
<evidence type="ECO:0000256" key="10">
    <source>
        <dbReference type="ARBA" id="ARBA00036943"/>
    </source>
</evidence>
<dbReference type="GO" id="GO:0003723">
    <property type="term" value="F:RNA binding"/>
    <property type="evidence" value="ECO:0007669"/>
    <property type="project" value="InterPro"/>
</dbReference>
<keyword evidence="9" id="KW-0539">Nucleus</keyword>
<dbReference type="InterPro" id="IPR001406">
    <property type="entry name" value="PsdUridine_synth_TruA"/>
</dbReference>
<reference evidence="21" key="1">
    <citation type="submission" date="2016-05" db="EMBL/GenBank/DDBJ databases">
        <title>Comparative genomics of biotechnologically important yeasts.</title>
        <authorList>
            <consortium name="DOE Joint Genome Institute"/>
            <person name="Riley R."/>
            <person name="Haridas S."/>
            <person name="Wolfe K.H."/>
            <person name="Lopes M.R."/>
            <person name="Hittinger C.T."/>
            <person name="Goker M."/>
            <person name="Salamov A."/>
            <person name="Wisecaver J."/>
            <person name="Long T.M."/>
            <person name="Aerts A.L."/>
            <person name="Barry K."/>
            <person name="Choi C."/>
            <person name="Clum A."/>
            <person name="Coughlan A.Y."/>
            <person name="Deshpande S."/>
            <person name="Douglass A.P."/>
            <person name="Hanson S.J."/>
            <person name="Klenk H.-P."/>
            <person name="Labutti K."/>
            <person name="Lapidus A."/>
            <person name="Lindquist E."/>
            <person name="Lipzen A."/>
            <person name="Meier-Kolthoff J.P."/>
            <person name="Ohm R.A."/>
            <person name="Otillar R.P."/>
            <person name="Pangilinan J."/>
            <person name="Peng Y."/>
            <person name="Rokas A."/>
            <person name="Rosa C.A."/>
            <person name="Scheuner C."/>
            <person name="Sibirny A.A."/>
            <person name="Slot J.C."/>
            <person name="Stielow J.B."/>
            <person name="Sun H."/>
            <person name="Kurtzman C.P."/>
            <person name="Blackwell M."/>
            <person name="Grigoriev I.V."/>
            <person name="Jeffries T.W."/>
        </authorList>
    </citation>
    <scope>NUCLEOTIDE SEQUENCE [LARGE SCALE GENOMIC DNA]</scope>
    <source>
        <strain evidence="21">DSM 1968</strain>
    </source>
</reference>
<feature type="compositionally biased region" description="Basic and acidic residues" evidence="18">
    <location>
        <begin position="520"/>
        <end position="570"/>
    </location>
</feature>
<dbReference type="RefSeq" id="XP_020050093.1">
    <property type="nucleotide sequence ID" value="XM_020191199.1"/>
</dbReference>
<keyword evidence="17" id="KW-0175">Coiled coil</keyword>
<name>A0A1D2VQA8_9ASCO</name>
<feature type="compositionally biased region" description="Basic residues" evidence="18">
    <location>
        <begin position="57"/>
        <end position="69"/>
    </location>
</feature>
<dbReference type="FunFam" id="3.30.70.660:FF:000002">
    <property type="entry name" value="tRNA pseudouridine synthase"/>
    <property type="match status" value="1"/>
</dbReference>
<evidence type="ECO:0000256" key="15">
    <source>
        <dbReference type="PIRSR" id="PIRSR641708-1"/>
    </source>
</evidence>
<dbReference type="AlphaFoldDB" id="A0A1D2VQA8"/>
<dbReference type="Gene3D" id="3.30.70.580">
    <property type="entry name" value="Pseudouridine synthase I, catalytic domain, N-terminal subdomain"/>
    <property type="match status" value="1"/>
</dbReference>
<dbReference type="Gene3D" id="3.30.70.660">
    <property type="entry name" value="Pseudouridine synthase I, catalytic domain, C-terminal subdomain"/>
    <property type="match status" value="1"/>
</dbReference>
<dbReference type="GO" id="GO:0031120">
    <property type="term" value="P:snRNA pseudouridine synthesis"/>
    <property type="evidence" value="ECO:0007669"/>
    <property type="project" value="EnsemblFungi"/>
</dbReference>
<evidence type="ECO:0000256" key="11">
    <source>
        <dbReference type="ARBA" id="ARBA00053072"/>
    </source>
</evidence>
<dbReference type="FunCoup" id="A0A1D2VQA8">
    <property type="interactions" value="1016"/>
</dbReference>
<dbReference type="EMBL" id="KV454475">
    <property type="protein sequence ID" value="ODV63786.1"/>
    <property type="molecule type" value="Genomic_DNA"/>
</dbReference>
<evidence type="ECO:0000259" key="19">
    <source>
        <dbReference type="Pfam" id="PF01416"/>
    </source>
</evidence>
<comment type="cofactor">
    <cofactor evidence="3">
        <name>Zn(2+)</name>
        <dbReference type="ChEBI" id="CHEBI:29105"/>
    </cofactor>
</comment>
<feature type="active site" description="Nucleophile" evidence="15">
    <location>
        <position position="174"/>
    </location>
</feature>
<gene>
    <name evidence="20" type="ORF">ASCRUDRAFT_5722</name>
</gene>
<feature type="region of interest" description="Disordered" evidence="18">
    <location>
        <begin position="28"/>
        <end position="113"/>
    </location>
</feature>
<feature type="compositionally biased region" description="Basic and acidic residues" evidence="18">
    <location>
        <begin position="578"/>
        <end position="589"/>
    </location>
</feature>
<feature type="region of interest" description="Disordered" evidence="18">
    <location>
        <begin position="510"/>
        <end position="589"/>
    </location>
</feature>